<gene>
    <name evidence="2" type="ORF">MKW94_017211</name>
</gene>
<dbReference type="Proteomes" id="UP001177140">
    <property type="component" value="Unassembled WGS sequence"/>
</dbReference>
<sequence length="344" mass="36475">EKDEAKESNFGPWMLVSRRKSGRNNQVSYRKQVEQGNQNQAAGARRFSVNADNRQDKGRSANAPGLSQNSGPHNPKIINNVSSLNQKLLKPSSTMLSFNPQMGTDSAKCNSKQVLSQHQNDKSIVPARSPPQPTASSHGIYPNTSEHIFSKLKSSLGGDLDSSGNREGGNTNCNLSASTGDIGSSTPELGQNERHPSSMEGVSGDYGENSHKAVVFGAGTSTSIGGTSSTSTGGLGQQKGKSRLKNVARRQHPRSGVQPASGDTSTCKRSKRTHEVRDGDHSWLGCAGTGVFSHLLDRDNNCGGHPCCAATETEPQSNAAEHVSGEHISGHPELTSHEGNDLEL</sequence>
<feature type="compositionally biased region" description="Basic and acidic residues" evidence="1">
    <location>
        <begin position="323"/>
        <end position="344"/>
    </location>
</feature>
<feature type="compositionally biased region" description="Low complexity" evidence="1">
    <location>
        <begin position="222"/>
        <end position="232"/>
    </location>
</feature>
<evidence type="ECO:0000313" key="3">
    <source>
        <dbReference type="Proteomes" id="UP001177140"/>
    </source>
</evidence>
<feature type="region of interest" description="Disordered" evidence="1">
    <location>
        <begin position="94"/>
        <end position="142"/>
    </location>
</feature>
<feature type="compositionally biased region" description="Polar residues" evidence="1">
    <location>
        <begin position="168"/>
        <end position="189"/>
    </location>
</feature>
<feature type="region of interest" description="Disordered" evidence="1">
    <location>
        <begin position="222"/>
        <end position="281"/>
    </location>
</feature>
<feature type="region of interest" description="Disordered" evidence="1">
    <location>
        <begin position="155"/>
        <end position="208"/>
    </location>
</feature>
<name>A0AA41RU08_PAPNU</name>
<evidence type="ECO:0000313" key="2">
    <source>
        <dbReference type="EMBL" id="MCL7022810.1"/>
    </source>
</evidence>
<dbReference type="AlphaFoldDB" id="A0AA41RU08"/>
<dbReference type="EMBL" id="JAJJMA010015307">
    <property type="protein sequence ID" value="MCL7022810.1"/>
    <property type="molecule type" value="Genomic_DNA"/>
</dbReference>
<comment type="caution">
    <text evidence="2">The sequence shown here is derived from an EMBL/GenBank/DDBJ whole genome shotgun (WGS) entry which is preliminary data.</text>
</comment>
<reference evidence="2" key="1">
    <citation type="submission" date="2022-03" db="EMBL/GenBank/DDBJ databases">
        <title>A functionally conserved STORR gene fusion in Papaver species that diverged 16.8 million years ago.</title>
        <authorList>
            <person name="Catania T."/>
        </authorList>
    </citation>
    <scope>NUCLEOTIDE SEQUENCE</scope>
    <source>
        <strain evidence="2">S-191538</strain>
    </source>
</reference>
<proteinExistence type="predicted"/>
<feature type="compositionally biased region" description="Basic residues" evidence="1">
    <location>
        <begin position="240"/>
        <end position="253"/>
    </location>
</feature>
<organism evidence="2 3">
    <name type="scientific">Papaver nudicaule</name>
    <name type="common">Iceland poppy</name>
    <dbReference type="NCBI Taxonomy" id="74823"/>
    <lineage>
        <taxon>Eukaryota</taxon>
        <taxon>Viridiplantae</taxon>
        <taxon>Streptophyta</taxon>
        <taxon>Embryophyta</taxon>
        <taxon>Tracheophyta</taxon>
        <taxon>Spermatophyta</taxon>
        <taxon>Magnoliopsida</taxon>
        <taxon>Ranunculales</taxon>
        <taxon>Papaveraceae</taxon>
        <taxon>Papaveroideae</taxon>
        <taxon>Papaver</taxon>
    </lineage>
</organism>
<evidence type="ECO:0000256" key="1">
    <source>
        <dbReference type="SAM" id="MobiDB-lite"/>
    </source>
</evidence>
<feature type="non-terminal residue" evidence="2">
    <location>
        <position position="1"/>
    </location>
</feature>
<feature type="compositionally biased region" description="Polar residues" evidence="1">
    <location>
        <begin position="94"/>
        <end position="118"/>
    </location>
</feature>
<feature type="region of interest" description="Disordered" evidence="1">
    <location>
        <begin position="314"/>
        <end position="344"/>
    </location>
</feature>
<accession>A0AA41RU08</accession>
<feature type="compositionally biased region" description="Polar residues" evidence="1">
    <location>
        <begin position="23"/>
        <end position="41"/>
    </location>
</feature>
<protein>
    <submittedName>
        <fullName evidence="2">Uncharacterized protein</fullName>
    </submittedName>
</protein>
<feature type="region of interest" description="Disordered" evidence="1">
    <location>
        <begin position="1"/>
        <end position="79"/>
    </location>
</feature>
<keyword evidence="3" id="KW-1185">Reference proteome</keyword>
<feature type="compositionally biased region" description="Polar residues" evidence="1">
    <location>
        <begin position="65"/>
        <end position="79"/>
    </location>
</feature>